<comment type="caution">
    <text evidence="2">The sequence shown here is derived from an EMBL/GenBank/DDBJ whole genome shotgun (WGS) entry which is preliminary data.</text>
</comment>
<sequence>MAVPLYGGPLLAGWMQAAWPLLAALAAMFFLAQILSGKTAARGDMPRPLHLTVLALTQVVLVLAVYAAGAGLSALTGALAAPLWLPLALTALGGTIYALHYSHDPQQDEVIGLLDQALASITNGASFDSGGEGDDPTDPQDRAAVQQAMAELWALPPDAGASELDKVVQRLEARVGHRAFADLLNEVAEGFAQVDRALLRYLASPAVRRRLIAERTDLRPAFALLLNSDDPGVQADLVALVQTLLEEDAPASALPPPEQLRDRAGEAPELARLLAPVEHAARKGG</sequence>
<feature type="transmembrane region" description="Helical" evidence="1">
    <location>
        <begin position="49"/>
        <end position="68"/>
    </location>
</feature>
<keyword evidence="3" id="KW-1185">Reference proteome</keyword>
<evidence type="ECO:0000313" key="3">
    <source>
        <dbReference type="Proteomes" id="UP000295301"/>
    </source>
</evidence>
<feature type="transmembrane region" description="Helical" evidence="1">
    <location>
        <begin position="74"/>
        <end position="99"/>
    </location>
</feature>
<dbReference type="Proteomes" id="UP000295301">
    <property type="component" value="Unassembled WGS sequence"/>
</dbReference>
<accession>A0A4R5V5N0</accession>
<dbReference type="RefSeq" id="WP_165978868.1">
    <property type="nucleotide sequence ID" value="NZ_SMUV01000066.1"/>
</dbReference>
<name>A0A4R5V5N0_9RHOB</name>
<organism evidence="2 3">
    <name type="scientific">Antarcticimicrobium luteum</name>
    <dbReference type="NCBI Taxonomy" id="2547397"/>
    <lineage>
        <taxon>Bacteria</taxon>
        <taxon>Pseudomonadati</taxon>
        <taxon>Pseudomonadota</taxon>
        <taxon>Alphaproteobacteria</taxon>
        <taxon>Rhodobacterales</taxon>
        <taxon>Paracoccaceae</taxon>
        <taxon>Antarcticimicrobium</taxon>
    </lineage>
</organism>
<protein>
    <submittedName>
        <fullName evidence="2">Uncharacterized protein</fullName>
    </submittedName>
</protein>
<evidence type="ECO:0000313" key="2">
    <source>
        <dbReference type="EMBL" id="TDK46786.1"/>
    </source>
</evidence>
<proteinExistence type="predicted"/>
<keyword evidence="1" id="KW-1133">Transmembrane helix</keyword>
<reference evidence="2 3" key="1">
    <citation type="submission" date="2019-03" db="EMBL/GenBank/DDBJ databases">
        <title>Ruegeria lutea sp. nov., a novel strain, isolated from marine sediment, the Masan Bay, South Korea.</title>
        <authorList>
            <person name="Kim J."/>
            <person name="Kim D.-Y."/>
            <person name="Lee S.-S."/>
        </authorList>
    </citation>
    <scope>NUCLEOTIDE SEQUENCE [LARGE SCALE GENOMIC DNA]</scope>
    <source>
        <strain evidence="2 3">318-1</strain>
    </source>
</reference>
<keyword evidence="1" id="KW-0472">Membrane</keyword>
<dbReference type="AlphaFoldDB" id="A0A4R5V5N0"/>
<dbReference type="EMBL" id="SMUV01000066">
    <property type="protein sequence ID" value="TDK46786.1"/>
    <property type="molecule type" value="Genomic_DNA"/>
</dbReference>
<keyword evidence="1" id="KW-0812">Transmembrane</keyword>
<feature type="transmembrane region" description="Helical" evidence="1">
    <location>
        <begin position="17"/>
        <end position="37"/>
    </location>
</feature>
<evidence type="ECO:0000256" key="1">
    <source>
        <dbReference type="SAM" id="Phobius"/>
    </source>
</evidence>
<gene>
    <name evidence="2" type="ORF">E1832_11855</name>
</gene>